<dbReference type="Proteomes" id="UP000694044">
    <property type="component" value="Unassembled WGS sequence"/>
</dbReference>
<evidence type="ECO:0000313" key="2">
    <source>
        <dbReference type="EMBL" id="KAG7382289.1"/>
    </source>
</evidence>
<dbReference type="EMBL" id="JAGDFM010000213">
    <property type="protein sequence ID" value="KAG7382289.1"/>
    <property type="molecule type" value="Genomic_DNA"/>
</dbReference>
<reference evidence="2" key="1">
    <citation type="submission" date="2021-02" db="EMBL/GenBank/DDBJ databases">
        <authorList>
            <person name="Palmer J.M."/>
        </authorList>
    </citation>
    <scope>NUCLEOTIDE SEQUENCE</scope>
    <source>
        <strain evidence="2">SCRP734</strain>
    </source>
</reference>
<dbReference type="AlphaFoldDB" id="A0A8T1VQ32"/>
<feature type="region of interest" description="Disordered" evidence="1">
    <location>
        <begin position="77"/>
        <end position="130"/>
    </location>
</feature>
<organism evidence="2 3">
    <name type="scientific">Phytophthora pseudosyringae</name>
    <dbReference type="NCBI Taxonomy" id="221518"/>
    <lineage>
        <taxon>Eukaryota</taxon>
        <taxon>Sar</taxon>
        <taxon>Stramenopiles</taxon>
        <taxon>Oomycota</taxon>
        <taxon>Peronosporomycetes</taxon>
        <taxon>Peronosporales</taxon>
        <taxon>Peronosporaceae</taxon>
        <taxon>Phytophthora</taxon>
    </lineage>
</organism>
<proteinExistence type="predicted"/>
<evidence type="ECO:0000256" key="1">
    <source>
        <dbReference type="SAM" id="MobiDB-lite"/>
    </source>
</evidence>
<gene>
    <name evidence="2" type="ORF">PHYPSEUDO_005077</name>
</gene>
<sequence>MRNSTRDREKAERVALRSLALELETHLTALSCGEITLTRSQLLSRQGGTSAWRRLAERQARARKVAIAFSTSEYRAMPTGVGTSTRKAARGRSFWLEEGGGTAAEKSGRERRAGPAEAENPSSSDGSAERLRHARRLACVIAPTLSSATSPMNALTRTSSLSCCTS</sequence>
<comment type="caution">
    <text evidence="2">The sequence shown here is derived from an EMBL/GenBank/DDBJ whole genome shotgun (WGS) entry which is preliminary data.</text>
</comment>
<protein>
    <submittedName>
        <fullName evidence="2">Uncharacterized protein</fullName>
    </submittedName>
</protein>
<evidence type="ECO:0000313" key="3">
    <source>
        <dbReference type="Proteomes" id="UP000694044"/>
    </source>
</evidence>
<keyword evidence="3" id="KW-1185">Reference proteome</keyword>
<name>A0A8T1VQ32_9STRA</name>
<dbReference type="OrthoDB" id="126316at2759"/>
<accession>A0A8T1VQ32</accession>